<evidence type="ECO:0000313" key="1">
    <source>
        <dbReference type="EMBL" id="QPI16423.1"/>
    </source>
</evidence>
<dbReference type="EMBL" id="MW030560">
    <property type="protein sequence ID" value="QPI16423.1"/>
    <property type="molecule type" value="Genomic_DNA"/>
</dbReference>
<name>A0A7S9XGA1_9VIRU</name>
<organism evidence="1">
    <name type="scientific">Virus NIOZ-UU157</name>
    <dbReference type="NCBI Taxonomy" id="2763269"/>
    <lineage>
        <taxon>Viruses</taxon>
    </lineage>
</organism>
<gene>
    <name evidence="1" type="ORF">NIOZUU157_00316</name>
</gene>
<protein>
    <submittedName>
        <fullName evidence="1">Uncharacterized protein</fullName>
    </submittedName>
</protein>
<proteinExistence type="predicted"/>
<sequence>MTVKKYIDTLIEIVKRNPEIEEYEVIYSSDSEGNTYEKVYYTPTVMSADGFDNSYLEVRPILTIDDKANALCIN</sequence>
<accession>A0A7S9XGA1</accession>
<reference evidence="1" key="1">
    <citation type="submission" date="2020-08" db="EMBL/GenBank/DDBJ databases">
        <title>Bridging the membrane lipid divide: bacteria of the FCB group superphylum have the potential to synthesize archaeal ether lipids.</title>
        <authorList>
            <person name="Villanueva L."/>
            <person name="von Meijenfeldt F.A.B."/>
            <person name="Westbye A.B."/>
            <person name="Yadav S."/>
            <person name="Hopmans E.C."/>
            <person name="Dutilh B.E."/>
            <person name="Sinninghe Damste J.S."/>
        </authorList>
    </citation>
    <scope>NUCLEOTIDE SEQUENCE</scope>
    <source>
        <strain evidence="1">NIOZ-UU157</strain>
    </source>
</reference>